<reference evidence="5" key="1">
    <citation type="journal article" date="2012" name="Mol. Plant Microbe Interact.">
        <title>A highly conserved effector in Fusarium oxysporum is required for full virulence on Arabidopsis.</title>
        <authorList>
            <person name="Thatcher L.F."/>
            <person name="Gardiner D.M."/>
            <person name="Kazan K."/>
            <person name="Manners J."/>
        </authorList>
    </citation>
    <scope>NUCLEOTIDE SEQUENCE [LARGE SCALE GENOMIC DNA]</scope>
    <source>
        <strain evidence="5">Fo5176</strain>
    </source>
</reference>
<evidence type="ECO:0000256" key="2">
    <source>
        <dbReference type="SAM" id="MobiDB-lite"/>
    </source>
</evidence>
<dbReference type="InterPro" id="IPR036908">
    <property type="entry name" value="RlpA-like_sf"/>
</dbReference>
<evidence type="ECO:0000313" key="5">
    <source>
        <dbReference type="Proteomes" id="UP000002489"/>
    </source>
</evidence>
<evidence type="ECO:0000256" key="3">
    <source>
        <dbReference type="SAM" id="SignalP"/>
    </source>
</evidence>
<dbReference type="Gene3D" id="2.40.40.10">
    <property type="entry name" value="RlpA-like domain"/>
    <property type="match status" value="1"/>
</dbReference>
<dbReference type="SUPFAM" id="SSF49590">
    <property type="entry name" value="PHL pollen allergen"/>
    <property type="match status" value="1"/>
</dbReference>
<dbReference type="Gene3D" id="2.60.40.760">
    <property type="entry name" value="Expansin, cellulose-binding-like domain"/>
    <property type="match status" value="1"/>
</dbReference>
<organism evidence="4 5">
    <name type="scientific">Fusarium oxysporum (strain Fo5176)</name>
    <name type="common">Fusarium vascular wilt</name>
    <dbReference type="NCBI Taxonomy" id="660025"/>
    <lineage>
        <taxon>Eukaryota</taxon>
        <taxon>Fungi</taxon>
        <taxon>Dikarya</taxon>
        <taxon>Ascomycota</taxon>
        <taxon>Pezizomycotina</taxon>
        <taxon>Sordariomycetes</taxon>
        <taxon>Hypocreomycetidae</taxon>
        <taxon>Hypocreales</taxon>
        <taxon>Nectriaceae</taxon>
        <taxon>Fusarium</taxon>
        <taxon>Fusarium oxysporum species complex</taxon>
    </lineage>
</organism>
<dbReference type="NCBIfam" id="NF041144">
    <property type="entry name" value="expansin_EXLX1"/>
    <property type="match status" value="1"/>
</dbReference>
<dbReference type="Proteomes" id="UP000002489">
    <property type="component" value="Unassembled WGS sequence"/>
</dbReference>
<feature type="compositionally biased region" description="Low complexity" evidence="2">
    <location>
        <begin position="92"/>
        <end position="118"/>
    </location>
</feature>
<evidence type="ECO:0000256" key="1">
    <source>
        <dbReference type="ARBA" id="ARBA00022729"/>
    </source>
</evidence>
<name>A0A0D2Y985_FUSOF</name>
<feature type="signal peptide" evidence="3">
    <location>
        <begin position="1"/>
        <end position="18"/>
    </location>
</feature>
<dbReference type="InterPro" id="IPR051477">
    <property type="entry name" value="Expansin_CellWall"/>
</dbReference>
<dbReference type="AlphaFoldDB" id="A0A0D2Y985"/>
<dbReference type="SUPFAM" id="SSF50685">
    <property type="entry name" value="Barwin-like endoglucanases"/>
    <property type="match status" value="1"/>
</dbReference>
<feature type="chain" id="PRO_5002256079" evidence="3">
    <location>
        <begin position="19"/>
        <end position="308"/>
    </location>
</feature>
<dbReference type="EnsemblFungi" id="FOXG_12855T0">
    <property type="protein sequence ID" value="FOXG_12855P0"/>
    <property type="gene ID" value="FOXG_12855"/>
</dbReference>
<proteinExistence type="predicted"/>
<dbReference type="PANTHER" id="PTHR31836">
    <property type="match status" value="1"/>
</dbReference>
<dbReference type="PANTHER" id="PTHR31836:SF21">
    <property type="entry name" value="EXPANSIN-LIKE PROTEIN 7"/>
    <property type="match status" value="1"/>
</dbReference>
<feature type="compositionally biased region" description="Basic residues" evidence="2">
    <location>
        <begin position="67"/>
        <end position="91"/>
    </location>
</feature>
<feature type="region of interest" description="Disordered" evidence="2">
    <location>
        <begin position="47"/>
        <end position="123"/>
    </location>
</feature>
<evidence type="ECO:0000313" key="4">
    <source>
        <dbReference type="EnsemblFungi" id="FOXG_12855P0"/>
    </source>
</evidence>
<dbReference type="InterPro" id="IPR049818">
    <property type="entry name" value="Expansin_EXLX1-like"/>
</dbReference>
<dbReference type="InterPro" id="IPR036749">
    <property type="entry name" value="Expansin_CBD_sf"/>
</dbReference>
<keyword evidence="1 3" id="KW-0732">Signal</keyword>
<dbReference type="CDD" id="cd22271">
    <property type="entry name" value="DPBB_EXP_N-like"/>
    <property type="match status" value="1"/>
</dbReference>
<protein>
    <submittedName>
        <fullName evidence="4">Uncharacterized protein</fullName>
    </submittedName>
</protein>
<sequence length="308" mass="32140">MKFFLPILLAAPAVMGRACKVRHSHSSAVEAVHTQYPVPEPVISQAPQVVGQKSSPVEVKTAASKPKTTKSKTSKPKKVSKPKASKPKASKPKSTTTTKPSTPKTSTPSTGSSSKSTPLGDGASVSGSSTFYGGNLAGGNCMFSTYTLPSGILGTAFSGQKWDNSANCGACIEIVDKCPECDPGHLDLFPDAFKAVGGTDGIVKTSYKFVECGITTPLVLHNKEGTSANWFSIQVVNANEPVKSVQVSTDGGSTWKSTERKDYNFFENPAGFGKTSVDVKVTSSTGKSVVVKNVGVTAGAQYKASSNF</sequence>
<reference evidence="4" key="2">
    <citation type="submission" date="2025-08" db="UniProtKB">
        <authorList>
            <consortium name="EnsemblFungi"/>
        </authorList>
    </citation>
    <scope>IDENTIFICATION</scope>
    <source>
        <strain evidence="4">4287 / CBS 123668 / FGSC 9935 / NRRL 34936</strain>
    </source>
</reference>
<accession>A0A0D2Y985</accession>